<dbReference type="SUPFAM" id="SSF54909">
    <property type="entry name" value="Dimeric alpha+beta barrel"/>
    <property type="match status" value="1"/>
</dbReference>
<sequence>MIVEATNYFAREGLADAVLEQRRKASEIRRGLGLEPGLILVKLEGDGPDVRWECRFASRAAYEADRAARAASPNFEEARRAMHRLLAKFERHVSQEADAVQNR</sequence>
<name>A0ABQ5ZFN2_9HYPH</name>
<accession>A0ABQ5ZFN2</accession>
<keyword evidence="2" id="KW-1185">Reference proteome</keyword>
<dbReference type="EMBL" id="BSOP01000015">
    <property type="protein sequence ID" value="GLR50657.1"/>
    <property type="molecule type" value="Genomic_DNA"/>
</dbReference>
<dbReference type="RefSeq" id="WP_244770669.1">
    <property type="nucleotide sequence ID" value="NZ_BSOP01000015.1"/>
</dbReference>
<evidence type="ECO:0008006" key="3">
    <source>
        <dbReference type="Google" id="ProtNLM"/>
    </source>
</evidence>
<proteinExistence type="predicted"/>
<protein>
    <recommendedName>
        <fullName evidence="3">Antibiotic biosynthesis monooxygenase</fullName>
    </recommendedName>
</protein>
<organism evidence="1 2">
    <name type="scientific">Shinella yambaruensis</name>
    <dbReference type="NCBI Taxonomy" id="415996"/>
    <lineage>
        <taxon>Bacteria</taxon>
        <taxon>Pseudomonadati</taxon>
        <taxon>Pseudomonadota</taxon>
        <taxon>Alphaproteobacteria</taxon>
        <taxon>Hyphomicrobiales</taxon>
        <taxon>Rhizobiaceae</taxon>
        <taxon>Shinella</taxon>
    </lineage>
</organism>
<dbReference type="InterPro" id="IPR011008">
    <property type="entry name" value="Dimeric_a/b-barrel"/>
</dbReference>
<dbReference type="Gene3D" id="3.30.70.100">
    <property type="match status" value="1"/>
</dbReference>
<evidence type="ECO:0000313" key="1">
    <source>
        <dbReference type="EMBL" id="GLR50657.1"/>
    </source>
</evidence>
<dbReference type="Proteomes" id="UP001156702">
    <property type="component" value="Unassembled WGS sequence"/>
</dbReference>
<comment type="caution">
    <text evidence="1">The sequence shown here is derived from an EMBL/GenBank/DDBJ whole genome shotgun (WGS) entry which is preliminary data.</text>
</comment>
<reference evidence="2" key="1">
    <citation type="journal article" date="2019" name="Int. J. Syst. Evol. Microbiol.">
        <title>The Global Catalogue of Microorganisms (GCM) 10K type strain sequencing project: providing services to taxonomists for standard genome sequencing and annotation.</title>
        <authorList>
            <consortium name="The Broad Institute Genomics Platform"/>
            <consortium name="The Broad Institute Genome Sequencing Center for Infectious Disease"/>
            <person name="Wu L."/>
            <person name="Ma J."/>
        </authorList>
    </citation>
    <scope>NUCLEOTIDE SEQUENCE [LARGE SCALE GENOMIC DNA]</scope>
    <source>
        <strain evidence="2">NBRC 102122</strain>
    </source>
</reference>
<evidence type="ECO:0000313" key="2">
    <source>
        <dbReference type="Proteomes" id="UP001156702"/>
    </source>
</evidence>
<gene>
    <name evidence="1" type="ORF">GCM10007923_18640</name>
</gene>